<protein>
    <recommendedName>
        <fullName evidence="2">Sulfatase-modifying factor enzyme-like domain-containing protein</fullName>
    </recommendedName>
</protein>
<evidence type="ECO:0000256" key="1">
    <source>
        <dbReference type="SAM" id="SignalP"/>
    </source>
</evidence>
<feature type="domain" description="Sulfatase-modifying factor enzyme-like" evidence="2">
    <location>
        <begin position="83"/>
        <end position="318"/>
    </location>
</feature>
<dbReference type="Gene3D" id="3.90.1580.10">
    <property type="entry name" value="paralog of FGE (formylglycine-generating enzyme)"/>
    <property type="match status" value="1"/>
</dbReference>
<dbReference type="InterPro" id="IPR051043">
    <property type="entry name" value="Sulfatase_Mod_Factor_Kinase"/>
</dbReference>
<evidence type="ECO:0000313" key="4">
    <source>
        <dbReference type="Proteomes" id="UP000010366"/>
    </source>
</evidence>
<dbReference type="EMBL" id="CP003600">
    <property type="protein sequence ID" value="AFY93606.1"/>
    <property type="molecule type" value="Genomic_DNA"/>
</dbReference>
<dbReference type="SUPFAM" id="SSF56436">
    <property type="entry name" value="C-type lectin-like"/>
    <property type="match status" value="1"/>
</dbReference>
<dbReference type="PANTHER" id="PTHR23150">
    <property type="entry name" value="SULFATASE MODIFYING FACTOR 1, 2"/>
    <property type="match status" value="1"/>
</dbReference>
<name>K9UGN5_CHAP6</name>
<dbReference type="HOGENOM" id="CLU_012431_2_4_3"/>
<evidence type="ECO:0000313" key="3">
    <source>
        <dbReference type="EMBL" id="AFY93606.1"/>
    </source>
</evidence>
<dbReference type="Pfam" id="PF03781">
    <property type="entry name" value="FGE-sulfatase"/>
    <property type="match status" value="1"/>
</dbReference>
<reference evidence="3 4" key="1">
    <citation type="submission" date="2012-05" db="EMBL/GenBank/DDBJ databases">
        <title>Finished chromosome of genome of Chamaesiphon sp. PCC 6605.</title>
        <authorList>
            <consortium name="US DOE Joint Genome Institute"/>
            <person name="Gugger M."/>
            <person name="Coursin T."/>
            <person name="Rippka R."/>
            <person name="Tandeau De Marsac N."/>
            <person name="Huntemann M."/>
            <person name="Wei C.-L."/>
            <person name="Han J."/>
            <person name="Detter J.C."/>
            <person name="Han C."/>
            <person name="Tapia R."/>
            <person name="Chen A."/>
            <person name="Kyrpides N."/>
            <person name="Mavromatis K."/>
            <person name="Markowitz V."/>
            <person name="Szeto E."/>
            <person name="Ivanova N."/>
            <person name="Pagani I."/>
            <person name="Pati A."/>
            <person name="Goodwin L."/>
            <person name="Nordberg H.P."/>
            <person name="Cantor M.N."/>
            <person name="Hua S.X."/>
            <person name="Woyke T."/>
            <person name="Kerfeld C.A."/>
        </authorList>
    </citation>
    <scope>NUCLEOTIDE SEQUENCE [LARGE SCALE GENOMIC DNA]</scope>
    <source>
        <strain evidence="4">ATCC 27169 / PCC 6605</strain>
    </source>
</reference>
<gene>
    <name evidence="3" type="ORF">Cha6605_2556</name>
</gene>
<dbReference type="InterPro" id="IPR042095">
    <property type="entry name" value="SUMF_sf"/>
</dbReference>
<dbReference type="STRING" id="1173020.Cha6605_2556"/>
<sequence length="320" mass="35709">MKRRQLIQYASLSSIALFSGIGTNSLAATFNHHQENRLRRLASDLKSVSFDVATIDLNGREIDRRSRQAQFFTTELGDSIPLTMVAIAAGEFEMGSAHLEIDRSTSETPGHRVTVQPFFMSKYPIAQAQWLAVSQLPQVNRALIPDPAHFVGADRPVESVSWLDAVEFCDRLSQHTQRNYRLPSEAEWEYAARAGTTTPFSTGATLTPEFANYGTEFTYGGESPSEYLPTTTNVDRFAPNAFGLNDMHGNVWEWCADCWHETYQGAPRDSQAWIKNGDSDLRSLRGGSWADHPSQLRSASRSAYEADSLNRMIGFRVVCA</sequence>
<proteinExistence type="predicted"/>
<feature type="chain" id="PRO_5003936547" description="Sulfatase-modifying factor enzyme-like domain-containing protein" evidence="1">
    <location>
        <begin position="28"/>
        <end position="320"/>
    </location>
</feature>
<dbReference type="GO" id="GO:0120147">
    <property type="term" value="F:formylglycine-generating oxidase activity"/>
    <property type="evidence" value="ECO:0007669"/>
    <property type="project" value="TreeGrafter"/>
</dbReference>
<keyword evidence="1" id="KW-0732">Signal</keyword>
<feature type="signal peptide" evidence="1">
    <location>
        <begin position="1"/>
        <end position="27"/>
    </location>
</feature>
<keyword evidence="4" id="KW-1185">Reference proteome</keyword>
<dbReference type="eggNOG" id="COG1262">
    <property type="taxonomic scope" value="Bacteria"/>
</dbReference>
<dbReference type="OrthoDB" id="3981129at2"/>
<dbReference type="InterPro" id="IPR016187">
    <property type="entry name" value="CTDL_fold"/>
</dbReference>
<dbReference type="RefSeq" id="WP_015159753.1">
    <property type="nucleotide sequence ID" value="NC_019697.1"/>
</dbReference>
<dbReference type="KEGG" id="cmp:Cha6605_2556"/>
<evidence type="ECO:0000259" key="2">
    <source>
        <dbReference type="Pfam" id="PF03781"/>
    </source>
</evidence>
<organism evidence="3 4">
    <name type="scientific">Chamaesiphon minutus (strain ATCC 27169 / PCC 6605)</name>
    <dbReference type="NCBI Taxonomy" id="1173020"/>
    <lineage>
        <taxon>Bacteria</taxon>
        <taxon>Bacillati</taxon>
        <taxon>Cyanobacteriota</taxon>
        <taxon>Cyanophyceae</taxon>
        <taxon>Gomontiellales</taxon>
        <taxon>Chamaesiphonaceae</taxon>
        <taxon>Chamaesiphon</taxon>
    </lineage>
</organism>
<dbReference type="AlphaFoldDB" id="K9UGN5"/>
<accession>K9UGN5</accession>
<dbReference type="InterPro" id="IPR005532">
    <property type="entry name" value="SUMF_dom"/>
</dbReference>
<dbReference type="Proteomes" id="UP000010366">
    <property type="component" value="Chromosome"/>
</dbReference>
<dbReference type="PANTHER" id="PTHR23150:SF35">
    <property type="entry name" value="BLL6746 PROTEIN"/>
    <property type="match status" value="1"/>
</dbReference>